<dbReference type="GO" id="GO:0016757">
    <property type="term" value="F:glycosyltransferase activity"/>
    <property type="evidence" value="ECO:0007669"/>
    <property type="project" value="UniProtKB-KW"/>
</dbReference>
<evidence type="ECO:0000256" key="3">
    <source>
        <dbReference type="ARBA" id="ARBA00022679"/>
    </source>
</evidence>
<dbReference type="Gene3D" id="3.90.550.10">
    <property type="entry name" value="Spore Coat Polysaccharide Biosynthesis Protein SpsA, Chain A"/>
    <property type="match status" value="1"/>
</dbReference>
<dbReference type="SUPFAM" id="SSF53448">
    <property type="entry name" value="Nucleotide-diphospho-sugar transferases"/>
    <property type="match status" value="1"/>
</dbReference>
<dbReference type="PANTHER" id="PTHR48090:SF1">
    <property type="entry name" value="PROPHAGE BACTOPRENOL GLUCOSYL TRANSFERASE HOMOLOG"/>
    <property type="match status" value="1"/>
</dbReference>
<keyword evidence="5" id="KW-1133">Transmembrane helix</keyword>
<dbReference type="GO" id="GO:0005886">
    <property type="term" value="C:plasma membrane"/>
    <property type="evidence" value="ECO:0007669"/>
    <property type="project" value="TreeGrafter"/>
</dbReference>
<dbReference type="InterPro" id="IPR029044">
    <property type="entry name" value="Nucleotide-diphossugar_trans"/>
</dbReference>
<organism evidence="9 10">
    <name type="scientific">Candidatus Scatomorpha pullistercoris</name>
    <dbReference type="NCBI Taxonomy" id="2840929"/>
    <lineage>
        <taxon>Bacteria</taxon>
        <taxon>Bacillati</taxon>
        <taxon>Bacillota</taxon>
        <taxon>Clostridia</taxon>
        <taxon>Eubacteriales</taxon>
        <taxon>Candidatus Scatomorpha</taxon>
    </lineage>
</organism>
<name>A0A9D1G5Y2_9FIRM</name>
<dbReference type="InterPro" id="IPR050256">
    <property type="entry name" value="Glycosyltransferase_2"/>
</dbReference>
<evidence type="ECO:0000256" key="6">
    <source>
        <dbReference type="ARBA" id="ARBA00023136"/>
    </source>
</evidence>
<dbReference type="PANTHER" id="PTHR48090">
    <property type="entry name" value="UNDECAPRENYL-PHOSPHATE 4-DEOXY-4-FORMAMIDO-L-ARABINOSE TRANSFERASE-RELATED"/>
    <property type="match status" value="1"/>
</dbReference>
<evidence type="ECO:0000259" key="8">
    <source>
        <dbReference type="Pfam" id="PF00535"/>
    </source>
</evidence>
<feature type="region of interest" description="Disordered" evidence="7">
    <location>
        <begin position="230"/>
        <end position="250"/>
    </location>
</feature>
<dbReference type="AlphaFoldDB" id="A0A9D1G5Y2"/>
<sequence length="250" mass="28571">MEKYFIVVPCYNEEEVLPETMKRLGEKLLSLEERGLASDDSRILFVDDGSADRTWEMIKQAHEAYPIFTGLSLDQNRGHQTALTEGLMVARAERAVSVSIDADLQDDVDAIDEMAEKRRDGAHIVCGVRASRQTDTFMKRFTARAYYKMMRFFGSDLIYDHADFRLMGPEALDRLALYHGDDLFLRGLITRLGYPCETVSYDRAERFAGESKYTLKKMLKLALKGMESGKTKPLSVPREPYGHTREALEF</sequence>
<evidence type="ECO:0000256" key="1">
    <source>
        <dbReference type="ARBA" id="ARBA00004141"/>
    </source>
</evidence>
<dbReference type="EMBL" id="DVJS01000189">
    <property type="protein sequence ID" value="HIS97823.1"/>
    <property type="molecule type" value="Genomic_DNA"/>
</dbReference>
<comment type="caution">
    <text evidence="9">The sequence shown here is derived from an EMBL/GenBank/DDBJ whole genome shotgun (WGS) entry which is preliminary data.</text>
</comment>
<evidence type="ECO:0000313" key="9">
    <source>
        <dbReference type="EMBL" id="HIS97823.1"/>
    </source>
</evidence>
<keyword evidence="3" id="KW-0808">Transferase</keyword>
<dbReference type="Proteomes" id="UP000886876">
    <property type="component" value="Unassembled WGS sequence"/>
</dbReference>
<protein>
    <submittedName>
        <fullName evidence="9">Glycosyltransferase family 2 protein</fullName>
    </submittedName>
</protein>
<evidence type="ECO:0000256" key="5">
    <source>
        <dbReference type="ARBA" id="ARBA00022989"/>
    </source>
</evidence>
<evidence type="ECO:0000256" key="4">
    <source>
        <dbReference type="ARBA" id="ARBA00022692"/>
    </source>
</evidence>
<dbReference type="InterPro" id="IPR001173">
    <property type="entry name" value="Glyco_trans_2-like"/>
</dbReference>
<evidence type="ECO:0000256" key="2">
    <source>
        <dbReference type="ARBA" id="ARBA00022676"/>
    </source>
</evidence>
<keyword evidence="4" id="KW-0812">Transmembrane</keyword>
<comment type="subcellular location">
    <subcellularLocation>
        <location evidence="1">Membrane</location>
        <topology evidence="1">Multi-pass membrane protein</topology>
    </subcellularLocation>
</comment>
<reference evidence="9" key="1">
    <citation type="submission" date="2020-10" db="EMBL/GenBank/DDBJ databases">
        <authorList>
            <person name="Gilroy R."/>
        </authorList>
    </citation>
    <scope>NUCLEOTIDE SEQUENCE</scope>
    <source>
        <strain evidence="9">ChiHecec3B27-6122</strain>
    </source>
</reference>
<keyword evidence="2" id="KW-0328">Glycosyltransferase</keyword>
<dbReference type="CDD" id="cd04187">
    <property type="entry name" value="DPM1_like_bac"/>
    <property type="match status" value="1"/>
</dbReference>
<reference evidence="9" key="2">
    <citation type="journal article" date="2021" name="PeerJ">
        <title>Extensive microbial diversity within the chicken gut microbiome revealed by metagenomics and culture.</title>
        <authorList>
            <person name="Gilroy R."/>
            <person name="Ravi A."/>
            <person name="Getino M."/>
            <person name="Pursley I."/>
            <person name="Horton D.L."/>
            <person name="Alikhan N.F."/>
            <person name="Baker D."/>
            <person name="Gharbi K."/>
            <person name="Hall N."/>
            <person name="Watson M."/>
            <person name="Adriaenssens E.M."/>
            <person name="Foster-Nyarko E."/>
            <person name="Jarju S."/>
            <person name="Secka A."/>
            <person name="Antonio M."/>
            <person name="Oren A."/>
            <person name="Chaudhuri R.R."/>
            <person name="La Ragione R."/>
            <person name="Hildebrand F."/>
            <person name="Pallen M.J."/>
        </authorList>
    </citation>
    <scope>NUCLEOTIDE SEQUENCE</scope>
    <source>
        <strain evidence="9">ChiHecec3B27-6122</strain>
    </source>
</reference>
<feature type="compositionally biased region" description="Basic and acidic residues" evidence="7">
    <location>
        <begin position="240"/>
        <end position="250"/>
    </location>
</feature>
<evidence type="ECO:0000256" key="7">
    <source>
        <dbReference type="SAM" id="MobiDB-lite"/>
    </source>
</evidence>
<keyword evidence="6" id="KW-0472">Membrane</keyword>
<gene>
    <name evidence="9" type="ORF">IAD42_07615</name>
</gene>
<dbReference type="Pfam" id="PF00535">
    <property type="entry name" value="Glycos_transf_2"/>
    <property type="match status" value="1"/>
</dbReference>
<evidence type="ECO:0000313" key="10">
    <source>
        <dbReference type="Proteomes" id="UP000886876"/>
    </source>
</evidence>
<feature type="domain" description="Glycosyltransferase 2-like" evidence="8">
    <location>
        <begin position="6"/>
        <end position="172"/>
    </location>
</feature>
<proteinExistence type="predicted"/>
<accession>A0A9D1G5Y2</accession>